<keyword evidence="1" id="KW-1185">Reference proteome</keyword>
<evidence type="ECO:0000313" key="2">
    <source>
        <dbReference type="WBParaSite" id="jg24309"/>
    </source>
</evidence>
<reference evidence="2" key="1">
    <citation type="submission" date="2022-11" db="UniProtKB">
        <authorList>
            <consortium name="WormBaseParasite"/>
        </authorList>
    </citation>
    <scope>IDENTIFICATION</scope>
</reference>
<dbReference type="AlphaFoldDB" id="A0A915DW70"/>
<evidence type="ECO:0000313" key="1">
    <source>
        <dbReference type="Proteomes" id="UP000887574"/>
    </source>
</evidence>
<name>A0A915DW70_9BILA</name>
<proteinExistence type="predicted"/>
<dbReference type="WBParaSite" id="jg24309">
    <property type="protein sequence ID" value="jg24309"/>
    <property type="gene ID" value="jg24309"/>
</dbReference>
<accession>A0A915DW70</accession>
<protein>
    <submittedName>
        <fullName evidence="2">Uncharacterized protein</fullName>
    </submittedName>
</protein>
<dbReference type="Proteomes" id="UP000887574">
    <property type="component" value="Unplaced"/>
</dbReference>
<organism evidence="1 2">
    <name type="scientific">Ditylenchus dipsaci</name>
    <dbReference type="NCBI Taxonomy" id="166011"/>
    <lineage>
        <taxon>Eukaryota</taxon>
        <taxon>Metazoa</taxon>
        <taxon>Ecdysozoa</taxon>
        <taxon>Nematoda</taxon>
        <taxon>Chromadorea</taxon>
        <taxon>Rhabditida</taxon>
        <taxon>Tylenchina</taxon>
        <taxon>Tylenchomorpha</taxon>
        <taxon>Sphaerularioidea</taxon>
        <taxon>Anguinidae</taxon>
        <taxon>Anguininae</taxon>
        <taxon>Ditylenchus</taxon>
    </lineage>
</organism>
<sequence>MEAMVNDKFVDIGGSVQKIQASLCENQANTRENFLRIGESVLEIRTMIAGKKEPIGIKKDCKRGFCKPLSISIEPNGGSNLQGRLRSKSGSTSLSQGLLGNIELKYKSCLKADRLRGAGLLLFYGQNSSTSAMALWMKREIQDGGRVFSQVEQPYLCSA</sequence>